<evidence type="ECO:0000256" key="1">
    <source>
        <dbReference type="ARBA" id="ARBA00004651"/>
    </source>
</evidence>
<organism evidence="7 8">
    <name type="scientific">Acidipila rosea</name>
    <dbReference type="NCBI Taxonomy" id="768535"/>
    <lineage>
        <taxon>Bacteria</taxon>
        <taxon>Pseudomonadati</taxon>
        <taxon>Acidobacteriota</taxon>
        <taxon>Terriglobia</taxon>
        <taxon>Terriglobales</taxon>
        <taxon>Acidobacteriaceae</taxon>
        <taxon>Acidipila</taxon>
    </lineage>
</organism>
<proteinExistence type="predicted"/>
<keyword evidence="4 6" id="KW-1133">Transmembrane helix</keyword>
<reference evidence="7 8" key="1">
    <citation type="submission" date="2019-03" db="EMBL/GenBank/DDBJ databases">
        <title>Genomic Encyclopedia of Type Strains, Phase IV (KMG-IV): sequencing the most valuable type-strain genomes for metagenomic binning, comparative biology and taxonomic classification.</title>
        <authorList>
            <person name="Goeker M."/>
        </authorList>
    </citation>
    <scope>NUCLEOTIDE SEQUENCE [LARGE SCALE GENOMIC DNA]</scope>
    <source>
        <strain evidence="7 8">DSM 103428</strain>
    </source>
</reference>
<evidence type="ECO:0000256" key="6">
    <source>
        <dbReference type="SAM" id="Phobius"/>
    </source>
</evidence>
<feature type="transmembrane region" description="Helical" evidence="6">
    <location>
        <begin position="221"/>
        <end position="240"/>
    </location>
</feature>
<gene>
    <name evidence="7" type="ORF">C7378_0085</name>
</gene>
<evidence type="ECO:0000256" key="2">
    <source>
        <dbReference type="ARBA" id="ARBA00022475"/>
    </source>
</evidence>
<keyword evidence="2" id="KW-1003">Cell membrane</keyword>
<evidence type="ECO:0008006" key="9">
    <source>
        <dbReference type="Google" id="ProtNLM"/>
    </source>
</evidence>
<keyword evidence="3 6" id="KW-0812">Transmembrane</keyword>
<comment type="caution">
    <text evidence="7">The sequence shown here is derived from an EMBL/GenBank/DDBJ whole genome shotgun (WGS) entry which is preliminary data.</text>
</comment>
<comment type="subcellular location">
    <subcellularLocation>
        <location evidence="1">Cell membrane</location>
        <topology evidence="1">Multi-pass membrane protein</topology>
    </subcellularLocation>
</comment>
<evidence type="ECO:0000313" key="8">
    <source>
        <dbReference type="Proteomes" id="UP000295210"/>
    </source>
</evidence>
<accession>A0A4R1L9T8</accession>
<keyword evidence="5 6" id="KW-0472">Membrane</keyword>
<dbReference type="InterPro" id="IPR022791">
    <property type="entry name" value="L-PG_synthase/AglD"/>
</dbReference>
<dbReference type="AlphaFoldDB" id="A0A4R1L9T8"/>
<feature type="transmembrane region" description="Helical" evidence="6">
    <location>
        <begin position="153"/>
        <end position="175"/>
    </location>
</feature>
<protein>
    <recommendedName>
        <fullName evidence="9">Lysylphosphatidylglycerol synthase-like protein</fullName>
    </recommendedName>
</protein>
<dbReference type="EMBL" id="SMGK01000001">
    <property type="protein sequence ID" value="TCK75105.1"/>
    <property type="molecule type" value="Genomic_DNA"/>
</dbReference>
<feature type="transmembrane region" description="Helical" evidence="6">
    <location>
        <begin position="117"/>
        <end position="141"/>
    </location>
</feature>
<name>A0A4R1L9T8_9BACT</name>
<feature type="transmembrane region" description="Helical" evidence="6">
    <location>
        <begin position="44"/>
        <end position="62"/>
    </location>
</feature>
<evidence type="ECO:0000256" key="4">
    <source>
        <dbReference type="ARBA" id="ARBA00022989"/>
    </source>
</evidence>
<evidence type="ECO:0000256" key="3">
    <source>
        <dbReference type="ARBA" id="ARBA00022692"/>
    </source>
</evidence>
<evidence type="ECO:0000313" key="7">
    <source>
        <dbReference type="EMBL" id="TCK75105.1"/>
    </source>
</evidence>
<dbReference type="Proteomes" id="UP000295210">
    <property type="component" value="Unassembled WGS sequence"/>
</dbReference>
<sequence>MKSKRWILWLLVIVALAALAFYAHKRVHFDWAVFADQLKYIDWRRIGVGVAMIWLAYGLRAVRWAVFLKPTKRVSPFSIIGTQVIGFTAVALFGRLADLVRPYLVARRTRIPLSAQIAVYTVERMFDAGTMAVIFASVLLFAPDRNLLPRPELISKIALTGLLGALALGLFAVFVRASGRMIARVVGGALDSVSPRLGEQAREKILAFRDGLNTIASVGDLLIAVLLSLLMWAMIAFAYLETTRAFTADPVLGRMHLAQCMLLMAASMLSSAITLPVIGWFTQIGLTTAAMQAFFHVAPEPALGCGAMLLLVTFLSVIPLGLVWARFEHVSLKRVTEESEHAGEASESQRAVSEG</sequence>
<dbReference type="GO" id="GO:0005886">
    <property type="term" value="C:plasma membrane"/>
    <property type="evidence" value="ECO:0007669"/>
    <property type="project" value="UniProtKB-SubCell"/>
</dbReference>
<feature type="transmembrane region" description="Helical" evidence="6">
    <location>
        <begin position="74"/>
        <end position="97"/>
    </location>
</feature>
<feature type="transmembrane region" description="Helical" evidence="6">
    <location>
        <begin position="301"/>
        <end position="325"/>
    </location>
</feature>
<evidence type="ECO:0000256" key="5">
    <source>
        <dbReference type="ARBA" id="ARBA00023136"/>
    </source>
</evidence>
<dbReference type="Pfam" id="PF03706">
    <property type="entry name" value="LPG_synthase_TM"/>
    <property type="match status" value="1"/>
</dbReference>
<dbReference type="RefSeq" id="WP_165876566.1">
    <property type="nucleotide sequence ID" value="NZ_SMGK01000001.1"/>
</dbReference>
<keyword evidence="8" id="KW-1185">Reference proteome</keyword>
<feature type="transmembrane region" description="Helical" evidence="6">
    <location>
        <begin position="261"/>
        <end position="281"/>
    </location>
</feature>